<dbReference type="Proteomes" id="UP001485043">
    <property type="component" value="Unassembled WGS sequence"/>
</dbReference>
<evidence type="ECO:0000256" key="5">
    <source>
        <dbReference type="ARBA" id="ARBA00023136"/>
    </source>
</evidence>
<dbReference type="GO" id="GO:0016020">
    <property type="term" value="C:membrane"/>
    <property type="evidence" value="ECO:0007669"/>
    <property type="project" value="UniProtKB-SubCell"/>
</dbReference>
<dbReference type="SUPFAM" id="SSF103506">
    <property type="entry name" value="Mitochondrial carrier"/>
    <property type="match status" value="1"/>
</dbReference>
<keyword evidence="5 6" id="KW-0472">Membrane</keyword>
<dbReference type="PRINTS" id="PR00926">
    <property type="entry name" value="MITOCARRIER"/>
</dbReference>
<feature type="transmembrane region" description="Helical" evidence="8">
    <location>
        <begin position="107"/>
        <end position="133"/>
    </location>
</feature>
<feature type="repeat" description="Solcar" evidence="6">
    <location>
        <begin position="11"/>
        <end position="102"/>
    </location>
</feature>
<feature type="repeat" description="Solcar" evidence="6">
    <location>
        <begin position="110"/>
        <end position="196"/>
    </location>
</feature>
<evidence type="ECO:0000313" key="10">
    <source>
        <dbReference type="Proteomes" id="UP001485043"/>
    </source>
</evidence>
<evidence type="ECO:0008006" key="11">
    <source>
        <dbReference type="Google" id="ProtNLM"/>
    </source>
</evidence>
<comment type="subcellular location">
    <subcellularLocation>
        <location evidence="1">Membrane</location>
        <topology evidence="1">Multi-pass membrane protein</topology>
    </subcellularLocation>
</comment>
<evidence type="ECO:0000256" key="2">
    <source>
        <dbReference type="ARBA" id="ARBA00022448"/>
    </source>
</evidence>
<protein>
    <recommendedName>
        <fullName evidence="11">Mitochondrial carrier protein</fullName>
    </recommendedName>
</protein>
<dbReference type="InterPro" id="IPR018108">
    <property type="entry name" value="MCP_transmembrane"/>
</dbReference>
<dbReference type="InterPro" id="IPR023395">
    <property type="entry name" value="MCP_dom_sf"/>
</dbReference>
<dbReference type="PANTHER" id="PTHR46080:SF18">
    <property type="entry name" value="MITOCHONDRIAL SUBSTRATE CARRIER FAMILY PROTEIN J"/>
    <property type="match status" value="1"/>
</dbReference>
<name>A0AAW1SR50_9CHLO</name>
<evidence type="ECO:0000256" key="7">
    <source>
        <dbReference type="RuleBase" id="RU000488"/>
    </source>
</evidence>
<keyword evidence="3 6" id="KW-0812">Transmembrane</keyword>
<keyword evidence="8" id="KW-1133">Transmembrane helix</keyword>
<dbReference type="AlphaFoldDB" id="A0AAW1SR50"/>
<dbReference type="Gene3D" id="1.50.40.10">
    <property type="entry name" value="Mitochondrial carrier domain"/>
    <property type="match status" value="2"/>
</dbReference>
<keyword evidence="10" id="KW-1185">Reference proteome</keyword>
<evidence type="ECO:0000256" key="6">
    <source>
        <dbReference type="PROSITE-ProRule" id="PRU00282"/>
    </source>
</evidence>
<keyword evidence="4" id="KW-0677">Repeat</keyword>
<keyword evidence="2 7" id="KW-0813">Transport</keyword>
<organism evidence="9 10">
    <name type="scientific">Apatococcus fuscideae</name>
    <dbReference type="NCBI Taxonomy" id="2026836"/>
    <lineage>
        <taxon>Eukaryota</taxon>
        <taxon>Viridiplantae</taxon>
        <taxon>Chlorophyta</taxon>
        <taxon>core chlorophytes</taxon>
        <taxon>Trebouxiophyceae</taxon>
        <taxon>Chlorellales</taxon>
        <taxon>Chlorellaceae</taxon>
        <taxon>Apatococcus</taxon>
    </lineage>
</organism>
<sequence>MTTRREAAQQDRLWPALVAGAAASALSRAVTYPPDLLKAQLQIHGVTNADASQHHLSTLQIAKQVAQAEGLAGFYKGFGAVLAGVVPATMVYYAAYETSKRLVPEEWGAFQGLTVGLLTQLAAGLAFTPVDIIKERMQAQRLMRHAYSYTGPWDAATSILRSQGAGGLLRGYWLTNAVWLPWNTIYIALYEQSKHHMADVLNLSSQSQADESEWQSSPAALPGWAVGACSAASAAAAAVVTHPLDVVKTRLQVGAASPGAHGGGKSLQIARHLLAMEGWRGFGRGLTARVLTIAPGAAMQWFLYEMIKSRLD</sequence>
<evidence type="ECO:0000313" key="9">
    <source>
        <dbReference type="EMBL" id="KAK9852317.1"/>
    </source>
</evidence>
<proteinExistence type="inferred from homology"/>
<comment type="similarity">
    <text evidence="7">Belongs to the mitochondrial carrier (TC 2.A.29) family.</text>
</comment>
<evidence type="ECO:0000256" key="3">
    <source>
        <dbReference type="ARBA" id="ARBA00022692"/>
    </source>
</evidence>
<evidence type="ECO:0000256" key="8">
    <source>
        <dbReference type="SAM" id="Phobius"/>
    </source>
</evidence>
<accession>A0AAW1SR50</accession>
<reference evidence="9 10" key="1">
    <citation type="journal article" date="2024" name="Nat. Commun.">
        <title>Phylogenomics reveals the evolutionary origins of lichenization in chlorophyte algae.</title>
        <authorList>
            <person name="Puginier C."/>
            <person name="Libourel C."/>
            <person name="Otte J."/>
            <person name="Skaloud P."/>
            <person name="Haon M."/>
            <person name="Grisel S."/>
            <person name="Petersen M."/>
            <person name="Berrin J.G."/>
            <person name="Delaux P.M."/>
            <person name="Dal Grande F."/>
            <person name="Keller J."/>
        </authorList>
    </citation>
    <scope>NUCLEOTIDE SEQUENCE [LARGE SCALE GENOMIC DNA]</scope>
    <source>
        <strain evidence="9 10">SAG 2523</strain>
    </source>
</reference>
<gene>
    <name evidence="9" type="ORF">WJX84_010187</name>
</gene>
<dbReference type="EMBL" id="JALJOV010001200">
    <property type="protein sequence ID" value="KAK9852317.1"/>
    <property type="molecule type" value="Genomic_DNA"/>
</dbReference>
<dbReference type="InterPro" id="IPR002067">
    <property type="entry name" value="MCP"/>
</dbReference>
<dbReference type="Pfam" id="PF00153">
    <property type="entry name" value="Mito_carr"/>
    <property type="match status" value="3"/>
</dbReference>
<dbReference type="PANTHER" id="PTHR46080">
    <property type="entry name" value="MITOCHONDRIAL SUBSTRATE CARRIER FAMILY PROTEIN J"/>
    <property type="match status" value="1"/>
</dbReference>
<comment type="caution">
    <text evidence="9">The sequence shown here is derived from an EMBL/GenBank/DDBJ whole genome shotgun (WGS) entry which is preliminary data.</text>
</comment>
<feature type="repeat" description="Solcar" evidence="6">
    <location>
        <begin position="222"/>
        <end position="310"/>
    </location>
</feature>
<evidence type="ECO:0000256" key="1">
    <source>
        <dbReference type="ARBA" id="ARBA00004141"/>
    </source>
</evidence>
<evidence type="ECO:0000256" key="4">
    <source>
        <dbReference type="ARBA" id="ARBA00022737"/>
    </source>
</evidence>
<dbReference type="PROSITE" id="PS50920">
    <property type="entry name" value="SOLCAR"/>
    <property type="match status" value="3"/>
</dbReference>
<feature type="transmembrane region" description="Helical" evidence="8">
    <location>
        <begin position="73"/>
        <end position="95"/>
    </location>
</feature>
<dbReference type="GO" id="GO:0055085">
    <property type="term" value="P:transmembrane transport"/>
    <property type="evidence" value="ECO:0007669"/>
    <property type="project" value="InterPro"/>
</dbReference>